<gene>
    <name evidence="2" type="ORF">ACFOJE_17565</name>
</gene>
<evidence type="ECO:0000313" key="2">
    <source>
        <dbReference type="EMBL" id="MFC2974013.1"/>
    </source>
</evidence>
<proteinExistence type="predicted"/>
<dbReference type="Gene3D" id="1.20.1050.10">
    <property type="match status" value="1"/>
</dbReference>
<dbReference type="SUPFAM" id="SSF47616">
    <property type="entry name" value="GST C-terminal domain-like"/>
    <property type="match status" value="1"/>
</dbReference>
<dbReference type="CDD" id="cd03194">
    <property type="entry name" value="GST_C_3"/>
    <property type="match status" value="1"/>
</dbReference>
<name>A0ABV7AYD9_9GAMM</name>
<dbReference type="RefSeq" id="WP_377815961.1">
    <property type="nucleotide sequence ID" value="NZ_JBHRSJ010000034.1"/>
</dbReference>
<dbReference type="CDD" id="cd03043">
    <property type="entry name" value="GST_N_1"/>
    <property type="match status" value="1"/>
</dbReference>
<dbReference type="SUPFAM" id="SSF52833">
    <property type="entry name" value="Thioredoxin-like"/>
    <property type="match status" value="1"/>
</dbReference>
<dbReference type="InterPro" id="IPR036249">
    <property type="entry name" value="Thioredoxin-like_sf"/>
</dbReference>
<dbReference type="PANTHER" id="PTHR42673">
    <property type="entry name" value="MALEYLACETOACETATE ISOMERASE"/>
    <property type="match status" value="1"/>
</dbReference>
<reference evidence="3" key="1">
    <citation type="journal article" date="2019" name="Int. J. Syst. Evol. Microbiol.">
        <title>The Global Catalogue of Microorganisms (GCM) 10K type strain sequencing project: providing services to taxonomists for standard genome sequencing and annotation.</title>
        <authorList>
            <consortium name="The Broad Institute Genomics Platform"/>
            <consortium name="The Broad Institute Genome Sequencing Center for Infectious Disease"/>
            <person name="Wu L."/>
            <person name="Ma J."/>
        </authorList>
    </citation>
    <scope>NUCLEOTIDE SEQUENCE [LARGE SCALE GENOMIC DNA]</scope>
    <source>
        <strain evidence="3">KCTC 62195</strain>
    </source>
</reference>
<dbReference type="Proteomes" id="UP001595457">
    <property type="component" value="Unassembled WGS sequence"/>
</dbReference>
<dbReference type="SFLD" id="SFLDS00019">
    <property type="entry name" value="Glutathione_Transferase_(cytos"/>
    <property type="match status" value="1"/>
</dbReference>
<dbReference type="Pfam" id="PF13410">
    <property type="entry name" value="GST_C_2"/>
    <property type="match status" value="1"/>
</dbReference>
<dbReference type="InterPro" id="IPR040079">
    <property type="entry name" value="Glutathione_S-Trfase"/>
</dbReference>
<comment type="caution">
    <text evidence="2">The sequence shown here is derived from an EMBL/GenBank/DDBJ whole genome shotgun (WGS) entry which is preliminary data.</text>
</comment>
<sequence>MSLTLIIGNKNYSSWSMRAALVLELTEEPYEERKIPLFRPESRARLLAESPNGKVPVLLTEEGPVWDSMAIAEYLAETFSEFHLWPRGEYARAVARSICAEMHSGFAALRSHLPMDLKRTPKTVALPVDAQADIDRICVLWADCRERFGQDGPFLFGHVSIADAFYAPVAARLRGYAVPLPAEAAAYVETIYQWPAFQRWYRAALEETGEK</sequence>
<dbReference type="EMBL" id="JBHRSJ010000034">
    <property type="protein sequence ID" value="MFC2974013.1"/>
    <property type="molecule type" value="Genomic_DNA"/>
</dbReference>
<protein>
    <submittedName>
        <fullName evidence="2">Glutathione S-transferase family protein</fullName>
    </submittedName>
</protein>
<dbReference type="PROSITE" id="PS50404">
    <property type="entry name" value="GST_NTER"/>
    <property type="match status" value="1"/>
</dbReference>
<keyword evidence="3" id="KW-1185">Reference proteome</keyword>
<dbReference type="Pfam" id="PF13409">
    <property type="entry name" value="GST_N_2"/>
    <property type="match status" value="1"/>
</dbReference>
<dbReference type="Gene3D" id="3.40.30.10">
    <property type="entry name" value="Glutaredoxin"/>
    <property type="match status" value="1"/>
</dbReference>
<evidence type="ECO:0000313" key="3">
    <source>
        <dbReference type="Proteomes" id="UP001595457"/>
    </source>
</evidence>
<organism evidence="2 3">
    <name type="scientific">Azotobacter bryophylli</name>
    <dbReference type="NCBI Taxonomy" id="1986537"/>
    <lineage>
        <taxon>Bacteria</taxon>
        <taxon>Pseudomonadati</taxon>
        <taxon>Pseudomonadota</taxon>
        <taxon>Gammaproteobacteria</taxon>
        <taxon>Pseudomonadales</taxon>
        <taxon>Pseudomonadaceae</taxon>
        <taxon>Azotobacter</taxon>
    </lineage>
</organism>
<dbReference type="PANTHER" id="PTHR42673:SF4">
    <property type="entry name" value="MALEYLACETOACETATE ISOMERASE"/>
    <property type="match status" value="1"/>
</dbReference>
<accession>A0ABV7AYD9</accession>
<dbReference type="InterPro" id="IPR036282">
    <property type="entry name" value="Glutathione-S-Trfase_C_sf"/>
</dbReference>
<dbReference type="InterPro" id="IPR004045">
    <property type="entry name" value="Glutathione_S-Trfase_N"/>
</dbReference>
<feature type="domain" description="GST N-terminal" evidence="1">
    <location>
        <begin position="3"/>
        <end position="83"/>
    </location>
</feature>
<evidence type="ECO:0000259" key="1">
    <source>
        <dbReference type="PROSITE" id="PS50404"/>
    </source>
</evidence>